<comment type="caution">
    <text evidence="2">The sequence shown here is derived from an EMBL/GenBank/DDBJ whole genome shotgun (WGS) entry which is preliminary data.</text>
</comment>
<protein>
    <submittedName>
        <fullName evidence="2">Uncharacterized protein</fullName>
    </submittedName>
</protein>
<evidence type="ECO:0000313" key="3">
    <source>
        <dbReference type="Proteomes" id="UP000232164"/>
    </source>
</evidence>
<organism evidence="2 3">
    <name type="scientific">Rhizobium sullae</name>
    <name type="common">Rhizobium hedysari</name>
    <dbReference type="NCBI Taxonomy" id="50338"/>
    <lineage>
        <taxon>Bacteria</taxon>
        <taxon>Pseudomonadati</taxon>
        <taxon>Pseudomonadota</taxon>
        <taxon>Alphaproteobacteria</taxon>
        <taxon>Hyphomicrobiales</taxon>
        <taxon>Rhizobiaceae</taxon>
        <taxon>Rhizobium/Agrobacterium group</taxon>
        <taxon>Rhizobium</taxon>
    </lineage>
</organism>
<evidence type="ECO:0000313" key="2">
    <source>
        <dbReference type="EMBL" id="PKA41054.1"/>
    </source>
</evidence>
<reference evidence="2 3" key="1">
    <citation type="submission" date="2017-11" db="EMBL/GenBank/DDBJ databases">
        <authorList>
            <person name="Han C.G."/>
        </authorList>
    </citation>
    <scope>NUCLEOTIDE SEQUENCE [LARGE SCALE GENOMIC DNA]</scope>
    <source>
        <strain evidence="2 3">HCNT1</strain>
    </source>
</reference>
<dbReference type="AlphaFoldDB" id="A0A2N0D4L9"/>
<proteinExistence type="predicted"/>
<gene>
    <name evidence="2" type="ORF">CWR43_22725</name>
</gene>
<reference evidence="2 3" key="2">
    <citation type="submission" date="2017-12" db="EMBL/GenBank/DDBJ databases">
        <title>Genome sequence of Rhizobium sullae HCNT1 isolated from Sulla coronaria nodules and featuring peculiar denitrification phenotypes.</title>
        <authorList>
            <person name="De Diego-Diaz B."/>
            <person name="Treu L."/>
            <person name="Campanaro S."/>
            <person name="Da Silva Duarte V."/>
            <person name="Basaglia M."/>
            <person name="Favaro L."/>
            <person name="Casella S."/>
            <person name="Squartini A."/>
        </authorList>
    </citation>
    <scope>NUCLEOTIDE SEQUENCE [LARGE SCALE GENOMIC DNA]</scope>
    <source>
        <strain evidence="2 3">HCNT1</strain>
    </source>
</reference>
<evidence type="ECO:0000256" key="1">
    <source>
        <dbReference type="SAM" id="MobiDB-lite"/>
    </source>
</evidence>
<dbReference type="Proteomes" id="UP000232164">
    <property type="component" value="Unassembled WGS sequence"/>
</dbReference>
<name>A0A2N0D4L9_RHISU</name>
<sequence length="69" mass="7157">MPVQPSGDIELEQNEINRRGGEPRMPATGAEKRSSCDSGASVSTTSSGVAPPREERSGSIESAVSAEPK</sequence>
<accession>A0A2N0D4L9</accession>
<feature type="region of interest" description="Disordered" evidence="1">
    <location>
        <begin position="1"/>
        <end position="69"/>
    </location>
</feature>
<dbReference type="EMBL" id="PIQN01000019">
    <property type="protein sequence ID" value="PKA41054.1"/>
    <property type="molecule type" value="Genomic_DNA"/>
</dbReference>
<feature type="compositionally biased region" description="Low complexity" evidence="1">
    <location>
        <begin position="38"/>
        <end position="51"/>
    </location>
</feature>